<comment type="caution">
    <text evidence="3">The sequence shown here is derived from an EMBL/GenBank/DDBJ whole genome shotgun (WGS) entry which is preliminary data.</text>
</comment>
<dbReference type="Pfam" id="PF18156">
    <property type="entry name" value="pPIWI_RE_Y"/>
    <property type="match status" value="1"/>
</dbReference>
<dbReference type="InterPro" id="IPR040828">
    <property type="entry name" value="pPIWI_RE_REase"/>
</dbReference>
<dbReference type="Proteomes" id="UP000677265">
    <property type="component" value="Unassembled WGS sequence"/>
</dbReference>
<proteinExistence type="predicted"/>
<accession>A0A942YBX0</accession>
<dbReference type="Pfam" id="PF18154">
    <property type="entry name" value="pPIWI_RE_REase"/>
    <property type="match status" value="1"/>
</dbReference>
<evidence type="ECO:0000259" key="2">
    <source>
        <dbReference type="Pfam" id="PF18156"/>
    </source>
</evidence>
<protein>
    <recommendedName>
        <fullName evidence="6">REase associating with pPIWI RE domain-containing protein</fullName>
    </recommendedName>
</protein>
<sequence length="346" mass="41023">MEGRYKLLFLLISGLKKWEENKETVPEKVHQGQRLFIRECAKSGVEPPIDLPNFVRLLERPSGEWGITNLQNLFPPDASLLDKEIGVTIEAEDFLEDFQSPDEYEQSVMKRILLYCRDLTLDSKYREIRTFLSNPKHAVIPFHKIYELKSKLNDVELAQLFHACYKEIENVDQYRQCPHCGWTLEWKNGHWRCNKESICHSLGDFKDLDYFPKTDQKLFRLIPGIHKYILLPGMSEIRLAEKLRKKGLMVTLYPNVDQYDIQAEANDKRIFMDVKDYRSPFQLAQYINRNLHKLEDEIWYVVPDYRVKLFPGYLDTVKSQLQNNETKLFNIVSEKQAIKEAEWRLK</sequence>
<evidence type="ECO:0000313" key="3">
    <source>
        <dbReference type="EMBL" id="MBS4185976.1"/>
    </source>
</evidence>
<feature type="domain" description="REase associating with pPIWI RE" evidence="1">
    <location>
        <begin position="233"/>
        <end position="344"/>
    </location>
</feature>
<dbReference type="EMBL" id="JAGYPE020000009">
    <property type="protein sequence ID" value="MCH6265337.1"/>
    <property type="molecule type" value="Genomic_DNA"/>
</dbReference>
<evidence type="ECO:0000259" key="1">
    <source>
        <dbReference type="Pfam" id="PF18154"/>
    </source>
</evidence>
<evidence type="ECO:0000313" key="5">
    <source>
        <dbReference type="Proteomes" id="UP000677265"/>
    </source>
</evidence>
<gene>
    <name evidence="4" type="ORF">KHB02_007320</name>
    <name evidence="3" type="ORF">KHB02_31785</name>
</gene>
<organism evidence="3">
    <name type="scientific">Neobacillus citreus</name>
    <dbReference type="NCBI Taxonomy" id="2833578"/>
    <lineage>
        <taxon>Bacteria</taxon>
        <taxon>Bacillati</taxon>
        <taxon>Bacillota</taxon>
        <taxon>Bacilli</taxon>
        <taxon>Bacillales</taxon>
        <taxon>Bacillaceae</taxon>
        <taxon>Neobacillus</taxon>
    </lineage>
</organism>
<dbReference type="InterPro" id="IPR041191">
    <property type="entry name" value="pPIWI_RE_Y"/>
</dbReference>
<dbReference type="EMBL" id="JAGYPE010000006">
    <property type="protein sequence ID" value="MBS4185976.1"/>
    <property type="molecule type" value="Genomic_DNA"/>
</dbReference>
<feature type="domain" description="pPIWI-RE three-gene island" evidence="2">
    <location>
        <begin position="34"/>
        <end position="132"/>
    </location>
</feature>
<reference evidence="3" key="1">
    <citation type="submission" date="2021-05" db="EMBL/GenBank/DDBJ databases">
        <title>Novel Bacillus species.</title>
        <authorList>
            <person name="Liu G."/>
        </authorList>
    </citation>
    <scope>NUCLEOTIDE SEQUENCE</scope>
    <source>
        <strain evidence="3 5">FJAT-50051</strain>
    </source>
</reference>
<dbReference type="RefSeq" id="WP_213145778.1">
    <property type="nucleotide sequence ID" value="NZ_JAGYPE020000009.1"/>
</dbReference>
<evidence type="ECO:0008006" key="6">
    <source>
        <dbReference type="Google" id="ProtNLM"/>
    </source>
</evidence>
<evidence type="ECO:0000313" key="4">
    <source>
        <dbReference type="EMBL" id="MCH6265337.1"/>
    </source>
</evidence>
<dbReference type="AlphaFoldDB" id="A0A942YBX0"/>
<name>A0A942YBX0_9BACI</name>
<keyword evidence="5" id="KW-1185">Reference proteome</keyword>